<comment type="caution">
    <text evidence="2">The sequence shown here is derived from an EMBL/GenBank/DDBJ whole genome shotgun (WGS) entry which is preliminary data.</text>
</comment>
<reference evidence="2 3" key="1">
    <citation type="submission" date="2019-10" db="EMBL/GenBank/DDBJ databases">
        <title>Whole genome shotgun sequence of Acrocarpospora pleiomorpha NBRC 16267.</title>
        <authorList>
            <person name="Ichikawa N."/>
            <person name="Kimura A."/>
            <person name="Kitahashi Y."/>
            <person name="Komaki H."/>
            <person name="Oguchi A."/>
        </authorList>
    </citation>
    <scope>NUCLEOTIDE SEQUENCE [LARGE SCALE GENOMIC DNA]</scope>
    <source>
        <strain evidence="2 3">NBRC 16267</strain>
    </source>
</reference>
<dbReference type="EMBL" id="BLAF01000040">
    <property type="protein sequence ID" value="GES23257.1"/>
    <property type="molecule type" value="Genomic_DNA"/>
</dbReference>
<dbReference type="Proteomes" id="UP000377595">
    <property type="component" value="Unassembled WGS sequence"/>
</dbReference>
<dbReference type="AlphaFoldDB" id="A0A5M3XPH1"/>
<sequence>MPGVAVPSTVGSAADNARGEGGLVLTPATPAGALHAAVSRTSASVPDRMISTCVTVSKLFLSFVTDQHVDSD</sequence>
<proteinExistence type="predicted"/>
<keyword evidence="3" id="KW-1185">Reference proteome</keyword>
<protein>
    <submittedName>
        <fullName evidence="2">Uncharacterized protein</fullName>
    </submittedName>
</protein>
<organism evidence="2 3">
    <name type="scientific">Acrocarpospora pleiomorpha</name>
    <dbReference type="NCBI Taxonomy" id="90975"/>
    <lineage>
        <taxon>Bacteria</taxon>
        <taxon>Bacillati</taxon>
        <taxon>Actinomycetota</taxon>
        <taxon>Actinomycetes</taxon>
        <taxon>Streptosporangiales</taxon>
        <taxon>Streptosporangiaceae</taxon>
        <taxon>Acrocarpospora</taxon>
    </lineage>
</organism>
<evidence type="ECO:0000256" key="1">
    <source>
        <dbReference type="SAM" id="MobiDB-lite"/>
    </source>
</evidence>
<evidence type="ECO:0000313" key="3">
    <source>
        <dbReference type="Proteomes" id="UP000377595"/>
    </source>
</evidence>
<name>A0A5M3XPH1_9ACTN</name>
<gene>
    <name evidence="2" type="ORF">Aple_061560</name>
</gene>
<evidence type="ECO:0000313" key="2">
    <source>
        <dbReference type="EMBL" id="GES23257.1"/>
    </source>
</evidence>
<feature type="region of interest" description="Disordered" evidence="1">
    <location>
        <begin position="1"/>
        <end position="22"/>
    </location>
</feature>
<accession>A0A5M3XPH1</accession>